<dbReference type="Pfam" id="PF14054">
    <property type="entry name" value="DUF4249"/>
    <property type="match status" value="1"/>
</dbReference>
<evidence type="ECO:0000313" key="2">
    <source>
        <dbReference type="Proteomes" id="UP001145087"/>
    </source>
</evidence>
<reference evidence="1" key="1">
    <citation type="submission" date="2022-11" db="EMBL/GenBank/DDBJ databases">
        <title>Marilongibacter aestuarii gen. nov., sp. nov., isolated from tidal flat sediment.</title>
        <authorList>
            <person name="Jiayan W."/>
        </authorList>
    </citation>
    <scope>NUCLEOTIDE SEQUENCE</scope>
    <source>
        <strain evidence="1">Z1-6</strain>
    </source>
</reference>
<protein>
    <submittedName>
        <fullName evidence="1">DUF4249 domain-containing protein</fullName>
    </submittedName>
</protein>
<dbReference type="InterPro" id="IPR025345">
    <property type="entry name" value="DUF4249"/>
</dbReference>
<sequence length="301" mass="33808">MKTIIKIFIFTFLPASILMSCKDVVEVDINSADIDLIAVEAYVNTKPENNIFVKLEKSLPVNKAEQNPALNNAIVEISDNEPTPNTITLEEIGQTGIYIIAENESYLALPERTYTLTITTADGVVISAKDYIHPVAKLDTIKVKLSPRGNYEYLAIYISSQETPGKGNYYKWFIYINNRLHTKNDELTFASDELVDGNYIHDYEIFIDWGDYNYLFPGHKVRVEQHSISESTYNFYQGMINQAYSGSPFSVPPANLQNNLSANNGKRVLGFFSASDVSVGNEVIIDESNFTPPDTNINTKN</sequence>
<accession>A0A9X3FHS3</accession>
<name>A0A9X3FHS3_9BACT</name>
<dbReference type="RefSeq" id="WP_343335243.1">
    <property type="nucleotide sequence ID" value="NZ_JAPOHD010000065.1"/>
</dbReference>
<gene>
    <name evidence="1" type="ORF">OU798_21405</name>
</gene>
<dbReference type="PROSITE" id="PS51257">
    <property type="entry name" value="PROKAR_LIPOPROTEIN"/>
    <property type="match status" value="1"/>
</dbReference>
<dbReference type="AlphaFoldDB" id="A0A9X3FHS3"/>
<dbReference type="EMBL" id="JAPOHD010000065">
    <property type="protein sequence ID" value="MCY1722918.1"/>
    <property type="molecule type" value="Genomic_DNA"/>
</dbReference>
<proteinExistence type="predicted"/>
<comment type="caution">
    <text evidence="1">The sequence shown here is derived from an EMBL/GenBank/DDBJ whole genome shotgun (WGS) entry which is preliminary data.</text>
</comment>
<dbReference type="Proteomes" id="UP001145087">
    <property type="component" value="Unassembled WGS sequence"/>
</dbReference>
<evidence type="ECO:0000313" key="1">
    <source>
        <dbReference type="EMBL" id="MCY1722918.1"/>
    </source>
</evidence>
<keyword evidence="2" id="KW-1185">Reference proteome</keyword>
<organism evidence="1 2">
    <name type="scientific">Draconibacterium aestuarii</name>
    <dbReference type="NCBI Taxonomy" id="2998507"/>
    <lineage>
        <taxon>Bacteria</taxon>
        <taxon>Pseudomonadati</taxon>
        <taxon>Bacteroidota</taxon>
        <taxon>Bacteroidia</taxon>
        <taxon>Marinilabiliales</taxon>
        <taxon>Prolixibacteraceae</taxon>
        <taxon>Draconibacterium</taxon>
    </lineage>
</organism>